<protein>
    <submittedName>
        <fullName evidence="1">Uncharacterized protein DUF1045</fullName>
    </submittedName>
</protein>
<dbReference type="OrthoDB" id="5801437at2"/>
<dbReference type="AlphaFoldDB" id="A0A318JQ14"/>
<evidence type="ECO:0000313" key="1">
    <source>
        <dbReference type="EMBL" id="PXX50645.1"/>
    </source>
</evidence>
<accession>A0A318JQ14</accession>
<dbReference type="RefSeq" id="WP_110312986.1">
    <property type="nucleotide sequence ID" value="NZ_QJKC01000002.1"/>
</dbReference>
<dbReference type="InterPro" id="IPR009389">
    <property type="entry name" value="DUF1045"/>
</dbReference>
<keyword evidence="2" id="KW-1185">Reference proteome</keyword>
<evidence type="ECO:0000313" key="2">
    <source>
        <dbReference type="Proteomes" id="UP000248395"/>
    </source>
</evidence>
<dbReference type="PIRSF" id="PIRSF033328">
    <property type="entry name" value="Phest_Mll4975"/>
    <property type="match status" value="1"/>
</dbReference>
<sequence>MRYAVYLAPAPDSRWWQAGCHWLGRDAARDVAVLQPALAGISGERLELLTRTPARYGWHATLKAPFVPAAQVSEAMLLQQLLALARRFQPFSLPLQPARLGDFLALRPSAPSAMLDELASSCVVALDGLVERQQAIRPRPGLSERQQQLQQRWGYPYVFEQYRCHFTLSDTLADASEAQQLLQAAERHFADLPPLLVDRLALFVEPQPASPLRYLASCGFDGVLQHVG</sequence>
<name>A0A318JQ14_9NEIS</name>
<dbReference type="Proteomes" id="UP000248395">
    <property type="component" value="Unassembled WGS sequence"/>
</dbReference>
<gene>
    <name evidence="1" type="ORF">DFR38_102302</name>
</gene>
<proteinExistence type="predicted"/>
<organism evidence="1 2">
    <name type="scientific">Aquitalea magnusonii</name>
    <dbReference type="NCBI Taxonomy" id="332411"/>
    <lineage>
        <taxon>Bacteria</taxon>
        <taxon>Pseudomonadati</taxon>
        <taxon>Pseudomonadota</taxon>
        <taxon>Betaproteobacteria</taxon>
        <taxon>Neisseriales</taxon>
        <taxon>Chromobacteriaceae</taxon>
        <taxon>Aquitalea</taxon>
    </lineage>
</organism>
<reference evidence="1 2" key="1">
    <citation type="submission" date="2018-05" db="EMBL/GenBank/DDBJ databases">
        <title>Genomic Encyclopedia of Type Strains, Phase IV (KMG-IV): sequencing the most valuable type-strain genomes for metagenomic binning, comparative biology and taxonomic classification.</title>
        <authorList>
            <person name="Goeker M."/>
        </authorList>
    </citation>
    <scope>NUCLEOTIDE SEQUENCE [LARGE SCALE GENOMIC DNA]</scope>
    <source>
        <strain evidence="1 2">DSM 25134</strain>
    </source>
</reference>
<comment type="caution">
    <text evidence="1">The sequence shown here is derived from an EMBL/GenBank/DDBJ whole genome shotgun (WGS) entry which is preliminary data.</text>
</comment>
<dbReference type="Pfam" id="PF06299">
    <property type="entry name" value="DUF1045"/>
    <property type="match status" value="1"/>
</dbReference>
<dbReference type="EMBL" id="QJKC01000002">
    <property type="protein sequence ID" value="PXX50645.1"/>
    <property type="molecule type" value="Genomic_DNA"/>
</dbReference>